<feature type="transmembrane region" description="Helical" evidence="10">
    <location>
        <begin position="1139"/>
        <end position="1158"/>
    </location>
</feature>
<dbReference type="Proteomes" id="UP000012045">
    <property type="component" value="Unassembled WGS sequence"/>
</dbReference>
<keyword evidence="6" id="KW-0067">ATP-binding</keyword>
<feature type="region of interest" description="Disordered" evidence="9">
    <location>
        <begin position="1179"/>
        <end position="1226"/>
    </location>
</feature>
<gene>
    <name evidence="12" type="ORF">BcDW1_7784</name>
</gene>
<evidence type="ECO:0000256" key="1">
    <source>
        <dbReference type="ARBA" id="ARBA00004141"/>
    </source>
</evidence>
<dbReference type="STRING" id="1290391.M7TR08"/>
<dbReference type="Pfam" id="PF00005">
    <property type="entry name" value="ABC_tran"/>
    <property type="match status" value="2"/>
</dbReference>
<evidence type="ECO:0000256" key="2">
    <source>
        <dbReference type="ARBA" id="ARBA00006012"/>
    </source>
</evidence>
<accession>M7TR08</accession>
<evidence type="ECO:0000259" key="11">
    <source>
        <dbReference type="PROSITE" id="PS50893"/>
    </source>
</evidence>
<dbReference type="Gene3D" id="3.40.50.300">
    <property type="entry name" value="P-loop containing nucleotide triphosphate hydrolases"/>
    <property type="match status" value="2"/>
</dbReference>
<proteinExistence type="inferred from homology"/>
<evidence type="ECO:0000313" key="12">
    <source>
        <dbReference type="EMBL" id="EMR83594.1"/>
    </source>
</evidence>
<dbReference type="EMBL" id="KB707996">
    <property type="protein sequence ID" value="EMR83594.1"/>
    <property type="molecule type" value="Genomic_DNA"/>
</dbReference>
<reference evidence="13" key="1">
    <citation type="journal article" date="2013" name="Genome Announc.">
        <title>Draft genome sequence of Botrytis cinerea BcDW1, inoculum for noble rot of grape berries.</title>
        <authorList>
            <person name="Blanco-Ulate B."/>
            <person name="Allen G."/>
            <person name="Powell A.L."/>
            <person name="Cantu D."/>
        </authorList>
    </citation>
    <scope>NUCLEOTIDE SEQUENCE [LARGE SCALE GENOMIC DNA]</scope>
    <source>
        <strain evidence="13">BcDW1</strain>
    </source>
</reference>
<feature type="transmembrane region" description="Helical" evidence="10">
    <location>
        <begin position="649"/>
        <end position="669"/>
    </location>
</feature>
<evidence type="ECO:0000256" key="5">
    <source>
        <dbReference type="ARBA" id="ARBA00022741"/>
    </source>
</evidence>
<dbReference type="GO" id="GO:0016020">
    <property type="term" value="C:membrane"/>
    <property type="evidence" value="ECO:0007669"/>
    <property type="project" value="UniProtKB-SubCell"/>
</dbReference>
<dbReference type="PANTHER" id="PTHR19241">
    <property type="entry name" value="ATP-BINDING CASSETTE TRANSPORTER"/>
    <property type="match status" value="1"/>
</dbReference>
<comment type="similarity">
    <text evidence="2">Belongs to the ABC transporter superfamily. ABCG family. PDR (TC 3.A.1.205) subfamily.</text>
</comment>
<keyword evidence="7 10" id="KW-1133">Transmembrane helix</keyword>
<protein>
    <submittedName>
        <fullName evidence="12">Putative abc transporter cdr4 protein</fullName>
    </submittedName>
</protein>
<feature type="transmembrane region" description="Helical" evidence="10">
    <location>
        <begin position="509"/>
        <end position="528"/>
    </location>
</feature>
<organism evidence="12 13">
    <name type="scientific">Botryotinia fuckeliana (strain BcDW1)</name>
    <name type="common">Noble rot fungus</name>
    <name type="synonym">Botrytis cinerea</name>
    <dbReference type="NCBI Taxonomy" id="1290391"/>
    <lineage>
        <taxon>Eukaryota</taxon>
        <taxon>Fungi</taxon>
        <taxon>Dikarya</taxon>
        <taxon>Ascomycota</taxon>
        <taxon>Pezizomycotina</taxon>
        <taxon>Leotiomycetes</taxon>
        <taxon>Helotiales</taxon>
        <taxon>Sclerotiniaceae</taxon>
        <taxon>Botrytis</taxon>
    </lineage>
</organism>
<evidence type="ECO:0000256" key="7">
    <source>
        <dbReference type="ARBA" id="ARBA00022989"/>
    </source>
</evidence>
<feature type="transmembrane region" description="Helical" evidence="10">
    <location>
        <begin position="540"/>
        <end position="560"/>
    </location>
</feature>
<evidence type="ECO:0000256" key="10">
    <source>
        <dbReference type="SAM" id="Phobius"/>
    </source>
</evidence>
<keyword evidence="3" id="KW-0813">Transport</keyword>
<evidence type="ECO:0000256" key="3">
    <source>
        <dbReference type="ARBA" id="ARBA00022448"/>
    </source>
</evidence>
<dbReference type="GO" id="GO:0005524">
    <property type="term" value="F:ATP binding"/>
    <property type="evidence" value="ECO:0007669"/>
    <property type="project" value="UniProtKB-KW"/>
</dbReference>
<sequence length="1226" mass="137418">MDNSGYSKLKEPPITPPSRVHAAYPREKHQKVECAPQPSDPFQDSSLPRPSFAEQRFELPSTLLSPLKPPETSDQFKNPFLNLLPNSPLNPRSSNFNPEEWITNLVAFMGQDPRRYPRRSAGFSFENLTVYTYRKPTDYQKNVANVVLELGAFARWLVGSGKQKVQILKGFDGLIEHGEMLLVLGRPGSGVSSFLKTISGNTRGLFVEPDSDINYQGVSVSEMHTRFRGEVIYLAEFDSHFPNLTVGQTLLFAAKARAPRDFTFPGVTRKVYAEHMRDVMMKTLGLSHVENVLVGDDSVKGISRAERKRVSIAEAALSGCTLQCWDNCTRGFDNTHALEFCKTIRLSTTLGRTTACVALYQVPQMAYDVLYEGRQIYFGPCHEAKSFFIDMGFVCPPYQTTADFLTSLTNPDERIIQPGFEFRVPRTPEEFVMVWKTSRHYARLMQELEAYENEFPFDGTHALDFAAARRSQQAKYLRGKSVYKLCPRQQVVLCIVRGLQRLRSDINRIILDLVIKTFMALAVGVVFYDMPDDTSSMNNRSMLIFIMILLNAFTDSLEVLQLPDQRLVVEKQARYAFVHPVAEAFASIVCSIPIKFCSNVLFNAILYFMASLRRTTMAFFTFIVFSFVLSLTLSMAFRTIGASCRSHAQASFSTAVVILAFMMYAGFVVPRMKMAPWLGWIAYVNPVACAYESLIINEFSGQIFPCGNLVPSGPPYISTSPHNRVCAVVGAISGFENVLGTIYLELRFGLQPNHLWRYGGNGDPITKIQRQTSTFQWKDICLDIKTRDGTRRILDHVDGWVKPGTLTALMGPTGAGKTSLLDVLASRSNVGVVSGESFVDGCIKDISFQRKVGYIQQEDFHLATMTVREALQFSAIMRQSGKTTKKEKIAYVEEMIKLLEMDVYADAIIGVPGLNIEQRKKLTIGIELVAKPKLLLFLDEPTTGLDSSTSWEIIELLKKMTAHGQAVLCTIHQPSTALFRRFDSLLFLGPGGRPLYFGRLGENCETVKRYFESNGADPCPLGGNVVEWIMHIISAPIALSQIWRIVWRLSPFTYLVDGMLSIGLGNVPVTCSQFESLHFEPVTGGTCGSYMASYIQKAGGYLTNPSAKTRCVYCPLKDSNEFLAAAGMSYTNRWRNFCIMWAYVGFNVVMTLFIYWLVRVPKNWKGKAKENLDGSLGARNELVSEPSEPSGASHSERSFVKVSGYKEESPQTKKRGRSDDIELVQM</sequence>
<dbReference type="SMART" id="SM00382">
    <property type="entry name" value="AAA"/>
    <property type="match status" value="2"/>
</dbReference>
<feature type="region of interest" description="Disordered" evidence="9">
    <location>
        <begin position="1"/>
        <end position="49"/>
    </location>
</feature>
<dbReference type="CDD" id="cd03232">
    <property type="entry name" value="ABCG_PDR_domain2"/>
    <property type="match status" value="1"/>
</dbReference>
<dbReference type="AlphaFoldDB" id="M7TR08"/>
<dbReference type="Pfam" id="PF06422">
    <property type="entry name" value="PDR_CDR"/>
    <property type="match status" value="1"/>
</dbReference>
<evidence type="ECO:0000256" key="4">
    <source>
        <dbReference type="ARBA" id="ARBA00022692"/>
    </source>
</evidence>
<feature type="transmembrane region" description="Helical" evidence="10">
    <location>
        <begin position="616"/>
        <end position="637"/>
    </location>
</feature>
<dbReference type="FunFam" id="3.40.50.300:FF:000054">
    <property type="entry name" value="ABC multidrug transporter atrF"/>
    <property type="match status" value="1"/>
</dbReference>
<dbReference type="SUPFAM" id="SSF52540">
    <property type="entry name" value="P-loop containing nucleoside triphosphate hydrolases"/>
    <property type="match status" value="2"/>
</dbReference>
<dbReference type="InterPro" id="IPR003439">
    <property type="entry name" value="ABC_transporter-like_ATP-bd"/>
</dbReference>
<name>M7TR08_BOTF1</name>
<feature type="compositionally biased region" description="Basic and acidic residues" evidence="9">
    <location>
        <begin position="1194"/>
        <end position="1211"/>
    </location>
</feature>
<evidence type="ECO:0000313" key="13">
    <source>
        <dbReference type="Proteomes" id="UP000012045"/>
    </source>
</evidence>
<dbReference type="Pfam" id="PF01061">
    <property type="entry name" value="ABC2_membrane"/>
    <property type="match status" value="1"/>
</dbReference>
<dbReference type="InterPro" id="IPR027417">
    <property type="entry name" value="P-loop_NTPase"/>
</dbReference>
<feature type="transmembrane region" description="Helical" evidence="10">
    <location>
        <begin position="581"/>
        <end position="610"/>
    </location>
</feature>
<dbReference type="HOGENOM" id="CLU_000604_35_0_1"/>
<dbReference type="InterPro" id="IPR013525">
    <property type="entry name" value="ABC2_TM"/>
</dbReference>
<keyword evidence="8 10" id="KW-0472">Membrane</keyword>
<evidence type="ECO:0000256" key="8">
    <source>
        <dbReference type="ARBA" id="ARBA00023136"/>
    </source>
</evidence>
<dbReference type="GO" id="GO:0140359">
    <property type="term" value="F:ABC-type transporter activity"/>
    <property type="evidence" value="ECO:0007669"/>
    <property type="project" value="InterPro"/>
</dbReference>
<dbReference type="OrthoDB" id="245989at2759"/>
<dbReference type="PROSITE" id="PS50893">
    <property type="entry name" value="ABC_TRANSPORTER_2"/>
    <property type="match status" value="1"/>
</dbReference>
<dbReference type="InterPro" id="IPR003593">
    <property type="entry name" value="AAA+_ATPase"/>
</dbReference>
<dbReference type="InterPro" id="IPR010929">
    <property type="entry name" value="PDR_CDR_ABC"/>
</dbReference>
<dbReference type="Pfam" id="PF14510">
    <property type="entry name" value="ABC_trans_N"/>
    <property type="match status" value="1"/>
</dbReference>
<dbReference type="GO" id="GO:0016887">
    <property type="term" value="F:ATP hydrolysis activity"/>
    <property type="evidence" value="ECO:0007669"/>
    <property type="project" value="InterPro"/>
</dbReference>
<keyword evidence="5" id="KW-0547">Nucleotide-binding</keyword>
<dbReference type="InterPro" id="IPR034003">
    <property type="entry name" value="ABCG_PDR_2"/>
</dbReference>
<dbReference type="InterPro" id="IPR029481">
    <property type="entry name" value="ABC_trans_N"/>
</dbReference>
<evidence type="ECO:0000256" key="6">
    <source>
        <dbReference type="ARBA" id="ARBA00022840"/>
    </source>
</evidence>
<comment type="subcellular location">
    <subcellularLocation>
        <location evidence="1">Membrane</location>
        <topology evidence="1">Multi-pass membrane protein</topology>
    </subcellularLocation>
</comment>
<evidence type="ECO:0000256" key="9">
    <source>
        <dbReference type="SAM" id="MobiDB-lite"/>
    </source>
</evidence>
<keyword evidence="4 10" id="KW-0812">Transmembrane</keyword>
<feature type="domain" description="ABC transporter" evidence="11">
    <location>
        <begin position="775"/>
        <end position="1016"/>
    </location>
</feature>